<accession>A0ABW5E132</accession>
<evidence type="ECO:0000313" key="4">
    <source>
        <dbReference type="Proteomes" id="UP001597297"/>
    </source>
</evidence>
<dbReference type="InterPro" id="IPR009739">
    <property type="entry name" value="LprI-like_N"/>
</dbReference>
<protein>
    <submittedName>
        <fullName evidence="3">Lysozyme inhibitor LprI family protein</fullName>
    </submittedName>
</protein>
<dbReference type="RefSeq" id="WP_377094368.1">
    <property type="nucleotide sequence ID" value="NZ_JBHSJM010000001.1"/>
</dbReference>
<feature type="signal peptide" evidence="1">
    <location>
        <begin position="1"/>
        <end position="19"/>
    </location>
</feature>
<keyword evidence="1" id="KW-0732">Signal</keyword>
<dbReference type="Proteomes" id="UP001597297">
    <property type="component" value="Unassembled WGS sequence"/>
</dbReference>
<feature type="domain" description="Lysozyme inhibitor LprI-like N-terminal" evidence="2">
    <location>
        <begin position="29"/>
        <end position="97"/>
    </location>
</feature>
<evidence type="ECO:0000313" key="3">
    <source>
        <dbReference type="EMBL" id="MFD2276291.1"/>
    </source>
</evidence>
<dbReference type="Gene3D" id="1.20.1270.180">
    <property type="match status" value="1"/>
</dbReference>
<evidence type="ECO:0000256" key="1">
    <source>
        <dbReference type="SAM" id="SignalP"/>
    </source>
</evidence>
<organism evidence="3 4">
    <name type="scientific">Rubritalea spongiae</name>
    <dbReference type="NCBI Taxonomy" id="430797"/>
    <lineage>
        <taxon>Bacteria</taxon>
        <taxon>Pseudomonadati</taxon>
        <taxon>Verrucomicrobiota</taxon>
        <taxon>Verrucomicrobiia</taxon>
        <taxon>Verrucomicrobiales</taxon>
        <taxon>Rubritaleaceae</taxon>
        <taxon>Rubritalea</taxon>
    </lineage>
</organism>
<sequence length="226" mass="25666">MKVSVFSVLVLFCFNLVLSADGLAEVKLLYKAADKKLNANYQQVKKVLPEYEFAEIKKSQKEWLEHKLDTEKRLASEKGTIRYWELLEYMTASRAQYLWVRANVKPKEGVWDGLYSDGHGGSLSILTNENGTIYFEMMVVRGPTYHTGSISGNAVTNQMAARFTDKGIVEEKEGVTWINFKKAYDARTVTVEGINSSYYHGARAYFDGEYYRIGEFEPVIDGGCSQ</sequence>
<gene>
    <name evidence="3" type="ORF">ACFSQZ_07410</name>
</gene>
<dbReference type="Pfam" id="PF07007">
    <property type="entry name" value="LprI"/>
    <property type="match status" value="1"/>
</dbReference>
<reference evidence="4" key="1">
    <citation type="journal article" date="2019" name="Int. J. Syst. Evol. Microbiol.">
        <title>The Global Catalogue of Microorganisms (GCM) 10K type strain sequencing project: providing services to taxonomists for standard genome sequencing and annotation.</title>
        <authorList>
            <consortium name="The Broad Institute Genomics Platform"/>
            <consortium name="The Broad Institute Genome Sequencing Center for Infectious Disease"/>
            <person name="Wu L."/>
            <person name="Ma J."/>
        </authorList>
    </citation>
    <scope>NUCLEOTIDE SEQUENCE [LARGE SCALE GENOMIC DNA]</scope>
    <source>
        <strain evidence="4">JCM 16545</strain>
    </source>
</reference>
<evidence type="ECO:0000259" key="2">
    <source>
        <dbReference type="Pfam" id="PF07007"/>
    </source>
</evidence>
<dbReference type="EMBL" id="JBHUJC010000020">
    <property type="protein sequence ID" value="MFD2276291.1"/>
    <property type="molecule type" value="Genomic_DNA"/>
</dbReference>
<name>A0ABW5E132_9BACT</name>
<feature type="chain" id="PRO_5047148381" evidence="1">
    <location>
        <begin position="20"/>
        <end position="226"/>
    </location>
</feature>
<proteinExistence type="predicted"/>
<keyword evidence="4" id="KW-1185">Reference proteome</keyword>
<comment type="caution">
    <text evidence="3">The sequence shown here is derived from an EMBL/GenBank/DDBJ whole genome shotgun (WGS) entry which is preliminary data.</text>
</comment>